<evidence type="ECO:0000313" key="2">
    <source>
        <dbReference type="Proteomes" id="UP000095287"/>
    </source>
</evidence>
<sequence length="185" mass="20496">MKVLCFTVTLVAFAAAQQYSGAQPDQPAAQKSGGAESKYVQQFKPYPLPTLPMQPLPRDVCDFESFFYVASSSPNQGTYGFPEQSHIHRVKCADVAVMDDASCTRCCRRAARIRYSDLIPEQIGGMRVQGKMDFEREETSSYGPYLNTPSKQSKNTSEDKARCMCCAPREVPISSLIATVPQFGR</sequence>
<feature type="chain" id="PRO_5009314620" evidence="1">
    <location>
        <begin position="17"/>
        <end position="185"/>
    </location>
</feature>
<dbReference type="WBParaSite" id="L893_g4908.t1">
    <property type="protein sequence ID" value="L893_g4908.t1"/>
    <property type="gene ID" value="L893_g4908"/>
</dbReference>
<reference evidence="3" key="1">
    <citation type="submission" date="2016-11" db="UniProtKB">
        <authorList>
            <consortium name="WormBaseParasite"/>
        </authorList>
    </citation>
    <scope>IDENTIFICATION</scope>
</reference>
<evidence type="ECO:0000256" key="1">
    <source>
        <dbReference type="SAM" id="SignalP"/>
    </source>
</evidence>
<evidence type="ECO:0000313" key="3">
    <source>
        <dbReference type="WBParaSite" id="L893_g4908.t1"/>
    </source>
</evidence>
<feature type="signal peptide" evidence="1">
    <location>
        <begin position="1"/>
        <end position="16"/>
    </location>
</feature>
<name>A0A1I8AEW5_9BILA</name>
<protein>
    <submittedName>
        <fullName evidence="3">Secreted protein</fullName>
    </submittedName>
</protein>
<dbReference type="Proteomes" id="UP000095287">
    <property type="component" value="Unplaced"/>
</dbReference>
<dbReference type="AlphaFoldDB" id="A0A1I8AEW5"/>
<keyword evidence="2" id="KW-1185">Reference proteome</keyword>
<organism evidence="2 3">
    <name type="scientific">Steinernema glaseri</name>
    <dbReference type="NCBI Taxonomy" id="37863"/>
    <lineage>
        <taxon>Eukaryota</taxon>
        <taxon>Metazoa</taxon>
        <taxon>Ecdysozoa</taxon>
        <taxon>Nematoda</taxon>
        <taxon>Chromadorea</taxon>
        <taxon>Rhabditida</taxon>
        <taxon>Tylenchina</taxon>
        <taxon>Panagrolaimomorpha</taxon>
        <taxon>Strongyloidoidea</taxon>
        <taxon>Steinernematidae</taxon>
        <taxon>Steinernema</taxon>
    </lineage>
</organism>
<proteinExistence type="predicted"/>
<keyword evidence="1" id="KW-0732">Signal</keyword>
<accession>A0A1I8AEW5</accession>